<reference evidence="3 4" key="1">
    <citation type="submission" date="2019-03" db="EMBL/GenBank/DDBJ databases">
        <title>Genomic Encyclopedia of Type Strains, Phase IV (KMG-IV): sequencing the most valuable type-strain genomes for metagenomic binning, comparative biology and taxonomic classification.</title>
        <authorList>
            <person name="Goeker M."/>
        </authorList>
    </citation>
    <scope>NUCLEOTIDE SEQUENCE [LARGE SCALE GENOMIC DNA]</scope>
    <source>
        <strain evidence="3 4">LX-B</strain>
    </source>
</reference>
<dbReference type="InterPro" id="IPR033900">
    <property type="entry name" value="Gram_neg_porin_domain"/>
</dbReference>
<dbReference type="AlphaFoldDB" id="A0A4R1QWW6"/>
<proteinExistence type="predicted"/>
<evidence type="ECO:0000256" key="1">
    <source>
        <dbReference type="SAM" id="SignalP"/>
    </source>
</evidence>
<comment type="caution">
    <text evidence="3">The sequence shown here is derived from an EMBL/GenBank/DDBJ whole genome shotgun (WGS) entry which is preliminary data.</text>
</comment>
<feature type="signal peptide" evidence="1">
    <location>
        <begin position="1"/>
        <end position="23"/>
    </location>
</feature>
<dbReference type="SUPFAM" id="SSF56935">
    <property type="entry name" value="Porins"/>
    <property type="match status" value="1"/>
</dbReference>
<dbReference type="Gene3D" id="2.40.160.10">
    <property type="entry name" value="Porin"/>
    <property type="match status" value="1"/>
</dbReference>
<evidence type="ECO:0000259" key="2">
    <source>
        <dbReference type="Pfam" id="PF13609"/>
    </source>
</evidence>
<evidence type="ECO:0000313" key="4">
    <source>
        <dbReference type="Proteomes" id="UP000295008"/>
    </source>
</evidence>
<dbReference type="RefSeq" id="WP_132017101.1">
    <property type="nucleotide sequence ID" value="NZ_SLUN01000046.1"/>
</dbReference>
<dbReference type="GO" id="GO:0016020">
    <property type="term" value="C:membrane"/>
    <property type="evidence" value="ECO:0007669"/>
    <property type="project" value="InterPro"/>
</dbReference>
<dbReference type="InterPro" id="IPR023614">
    <property type="entry name" value="Porin_dom_sf"/>
</dbReference>
<name>A0A4R1QWW6_HYDET</name>
<feature type="chain" id="PRO_5020837284" evidence="1">
    <location>
        <begin position="24"/>
        <end position="309"/>
    </location>
</feature>
<feature type="domain" description="Porin" evidence="2">
    <location>
        <begin position="12"/>
        <end position="291"/>
    </location>
</feature>
<sequence length="309" mass="34729">MKKLLVLFACLALLLSMAAAAMAAIDVKGDFRYELIKNSDKDGESSVYDNADLRLQFSGKASETLEAYVQVRAQSGDKPDKSNTSQNFYADEYYFTFKQPFGTIKWGAFDYKVHPSRVLLKVCDNNIFVERNPTMFTADIPLGDSGVYSGFGYVIDGTSSLVLLDDAYDFKLGYKTKLYGVEANYYETNASKASAVDSLLALDAWYQVTPTIKVFAFYSDPDYSETVKPFKAETALGVTWDKIGGSTLKATYEYCVSGREKSGVKWDKDPWALQLIYTFNNKFSFEYELQNKVADGEKTEAILRSRVKF</sequence>
<keyword evidence="4" id="KW-1185">Reference proteome</keyword>
<accession>A0A4R1QWW6</accession>
<organism evidence="3 4">
    <name type="scientific">Hydrogenispora ethanolica</name>
    <dbReference type="NCBI Taxonomy" id="1082276"/>
    <lineage>
        <taxon>Bacteria</taxon>
        <taxon>Bacillati</taxon>
        <taxon>Bacillota</taxon>
        <taxon>Hydrogenispora</taxon>
    </lineage>
</organism>
<protein>
    <submittedName>
        <fullName evidence="3">Porin-like protein</fullName>
    </submittedName>
</protein>
<dbReference type="Pfam" id="PF13609">
    <property type="entry name" value="Porin_4"/>
    <property type="match status" value="1"/>
</dbReference>
<dbReference type="Proteomes" id="UP000295008">
    <property type="component" value="Unassembled WGS sequence"/>
</dbReference>
<keyword evidence="1" id="KW-0732">Signal</keyword>
<gene>
    <name evidence="3" type="ORF">EDC14_10465</name>
</gene>
<evidence type="ECO:0000313" key="3">
    <source>
        <dbReference type="EMBL" id="TCL57445.1"/>
    </source>
</evidence>
<dbReference type="GO" id="GO:0015288">
    <property type="term" value="F:porin activity"/>
    <property type="evidence" value="ECO:0007669"/>
    <property type="project" value="InterPro"/>
</dbReference>
<dbReference type="EMBL" id="SLUN01000046">
    <property type="protein sequence ID" value="TCL57445.1"/>
    <property type="molecule type" value="Genomic_DNA"/>
</dbReference>